<dbReference type="GO" id="GO:0015629">
    <property type="term" value="C:actin cytoskeleton"/>
    <property type="evidence" value="ECO:0007669"/>
    <property type="project" value="TreeGrafter"/>
</dbReference>
<protein>
    <recommendedName>
        <fullName evidence="5">HP domain-containing protein</fullName>
    </recommendedName>
</protein>
<evidence type="ECO:0000256" key="2">
    <source>
        <dbReference type="ARBA" id="ARBA00022467"/>
    </source>
</evidence>
<dbReference type="CDD" id="cd11293">
    <property type="entry name" value="gelsolin_S4_like"/>
    <property type="match status" value="1"/>
</dbReference>
<dbReference type="CDD" id="cd11288">
    <property type="entry name" value="gelsolin_S5_like"/>
    <property type="match status" value="1"/>
</dbReference>
<feature type="domain" description="HP" evidence="5">
    <location>
        <begin position="805"/>
        <end position="871"/>
    </location>
</feature>
<evidence type="ECO:0000259" key="5">
    <source>
        <dbReference type="PROSITE" id="PS51089"/>
    </source>
</evidence>
<keyword evidence="2" id="KW-0117">Actin capping</keyword>
<organism evidence="6">
    <name type="scientific">Graphocephala atropunctata</name>
    <dbReference type="NCBI Taxonomy" id="36148"/>
    <lineage>
        <taxon>Eukaryota</taxon>
        <taxon>Metazoa</taxon>
        <taxon>Ecdysozoa</taxon>
        <taxon>Arthropoda</taxon>
        <taxon>Hexapoda</taxon>
        <taxon>Insecta</taxon>
        <taxon>Pterygota</taxon>
        <taxon>Neoptera</taxon>
        <taxon>Paraneoptera</taxon>
        <taxon>Hemiptera</taxon>
        <taxon>Auchenorrhyncha</taxon>
        <taxon>Membracoidea</taxon>
        <taxon>Cicadellidae</taxon>
        <taxon>Cicadellinae</taxon>
        <taxon>Cicadellini</taxon>
        <taxon>Graphocephala</taxon>
    </lineage>
</organism>
<evidence type="ECO:0000256" key="3">
    <source>
        <dbReference type="ARBA" id="ARBA00022737"/>
    </source>
</evidence>
<accession>A0A1B6MT39</accession>
<dbReference type="Pfam" id="PF02209">
    <property type="entry name" value="VHP"/>
    <property type="match status" value="1"/>
</dbReference>
<dbReference type="GO" id="GO:0051016">
    <property type="term" value="P:barbed-end actin filament capping"/>
    <property type="evidence" value="ECO:0007669"/>
    <property type="project" value="TreeGrafter"/>
</dbReference>
<dbReference type="CDD" id="cd11290">
    <property type="entry name" value="gelsolin_S1_like"/>
    <property type="match status" value="1"/>
</dbReference>
<dbReference type="InterPro" id="IPR036180">
    <property type="entry name" value="Gelsolin-like_dom_sf"/>
</dbReference>
<dbReference type="Gene3D" id="1.10.950.10">
    <property type="entry name" value="Villin headpiece domain"/>
    <property type="match status" value="1"/>
</dbReference>
<keyword evidence="4" id="KW-0009">Actin-binding</keyword>
<dbReference type="PANTHER" id="PTHR11977:SF57">
    <property type="entry name" value="VILLIN-LIKE PROTEIN QUAIL"/>
    <property type="match status" value="1"/>
</dbReference>
<dbReference type="InterPro" id="IPR029006">
    <property type="entry name" value="ADF-H/Gelsolin-like_dom_sf"/>
</dbReference>
<dbReference type="Gene3D" id="3.40.20.10">
    <property type="entry name" value="Severin"/>
    <property type="match status" value="6"/>
</dbReference>
<dbReference type="InterPro" id="IPR007122">
    <property type="entry name" value="Villin/Gelsolin"/>
</dbReference>
<dbReference type="FunFam" id="3.40.20.10:FF:000001">
    <property type="entry name" value="Gelsolin"/>
    <property type="match status" value="1"/>
</dbReference>
<dbReference type="GO" id="GO:0008154">
    <property type="term" value="P:actin polymerization or depolymerization"/>
    <property type="evidence" value="ECO:0007669"/>
    <property type="project" value="TreeGrafter"/>
</dbReference>
<proteinExistence type="inferred from homology"/>
<dbReference type="Pfam" id="PF00626">
    <property type="entry name" value="Gelsolin"/>
    <property type="match status" value="6"/>
</dbReference>
<dbReference type="SUPFAM" id="SSF82754">
    <property type="entry name" value="C-terminal, gelsolin-like domain of Sec23/24"/>
    <property type="match status" value="1"/>
</dbReference>
<dbReference type="FunFam" id="3.40.20.10:FF:000005">
    <property type="entry name" value="Gelsolin"/>
    <property type="match status" value="1"/>
</dbReference>
<dbReference type="PRINTS" id="PR00597">
    <property type="entry name" value="GELSOLIN"/>
</dbReference>
<name>A0A1B6MT39_9HEMI</name>
<evidence type="ECO:0000313" key="6">
    <source>
        <dbReference type="EMBL" id="JAT39102.1"/>
    </source>
</evidence>
<gene>
    <name evidence="6" type="ORF">g.17566</name>
</gene>
<evidence type="ECO:0000256" key="1">
    <source>
        <dbReference type="ARBA" id="ARBA00008418"/>
    </source>
</evidence>
<dbReference type="SMART" id="SM00153">
    <property type="entry name" value="VHP"/>
    <property type="match status" value="1"/>
</dbReference>
<dbReference type="CDD" id="cd11292">
    <property type="entry name" value="gelsolin_S3_like"/>
    <property type="match status" value="1"/>
</dbReference>
<dbReference type="InterPro" id="IPR036886">
    <property type="entry name" value="Villin_headpiece_dom_sf"/>
</dbReference>
<dbReference type="GO" id="GO:0051014">
    <property type="term" value="P:actin filament severing"/>
    <property type="evidence" value="ECO:0007669"/>
    <property type="project" value="TreeGrafter"/>
</dbReference>
<dbReference type="SUPFAM" id="SSF55753">
    <property type="entry name" value="Actin depolymerizing proteins"/>
    <property type="match status" value="5"/>
</dbReference>
<dbReference type="AlphaFoldDB" id="A0A1B6MT39"/>
<dbReference type="PANTHER" id="PTHR11977">
    <property type="entry name" value="VILLIN"/>
    <property type="match status" value="1"/>
</dbReference>
<dbReference type="SMART" id="SM00262">
    <property type="entry name" value="GEL"/>
    <property type="match status" value="6"/>
</dbReference>
<dbReference type="PROSITE" id="PS51089">
    <property type="entry name" value="HP"/>
    <property type="match status" value="1"/>
</dbReference>
<dbReference type="GO" id="GO:0005737">
    <property type="term" value="C:cytoplasm"/>
    <property type="evidence" value="ECO:0007669"/>
    <property type="project" value="TreeGrafter"/>
</dbReference>
<comment type="similarity">
    <text evidence="1">Belongs to the villin/gelsolin family.</text>
</comment>
<sequence>MEIPIKDITLAQCSIGDYDVRGDKQPLEQDIKKVYKKNMTASTTPPVDPAFRVVSKTASSFLIWRIENMKVVSVPKDQYGFFYEGDSYIIYAASEYGRYIGPNMKNQEVKGRLEMHIHFWLGSSTSQDESAVAAYKSVELDDYLSGSPVQHREVQGRESARFLGYFKNGIRTLKGGVASGLHHVTQQFEPHLFRVKGRRNPTVRQMPAIAWQYMNRGDVFIIDTKDVVFVWIGRSANNMEKVQATKIALQLKDEHGAVSIVFVDDGREDSLLESEKLLLGVYLDLSPAARQALKPAAEDDVVAEKQERAALKLYKCSDESGTYKVVEVKTGPLLQTDLNTNDSFIVDNGTSGIWVWIGRLASAKERVEAMRNAHGFIVKKQYPSHTHISRVVEGGEPTEFKALFLTWKEKDMITTKNNINKSAGNQKKVSALLDASTLHERPRLAAETQLVDDGSGTVTVWRVYQSELVLVPTPCHGTFYGGDCYLVKYSYWAGGRDRHILFYWLGLHSSVTEQTALAIHTVAQDDTLGGAAVQVRVVQSQEPPHFLAIFHGKMIVMSGDYRDWFPDKLLIQVRGNQSHNTRATQVVLKASSLNSNDVFVLRNVSTCYVWCGKGSTGDEREMAKKIASSLTKSEYSVVYEGQEKADFWNAIGGKESYANSKRLAVPENTVPARLFHCSNATGTFRAHEVVNFTQVDLVPDDMMLLDTWDTIFLWVGRSANREEKKQSITLAFSYLRTDPAGRDSGTPIVQIKQGFEPPNFTGFFGIWDTELWKDHKTFDDMRKELESQKPVLQVELKITNGVNDFEECEKFPLQLLTEKDPEKLPLNVDATHKELHLNKEDFHTVFSMCYEDFSVLPKWRQDNLKKKVGLF</sequence>
<evidence type="ECO:0000256" key="4">
    <source>
        <dbReference type="ARBA" id="ARBA00023203"/>
    </source>
</evidence>
<dbReference type="CDD" id="cd11291">
    <property type="entry name" value="gelsolin_S6_like"/>
    <property type="match status" value="1"/>
</dbReference>
<dbReference type="GO" id="GO:0051015">
    <property type="term" value="F:actin filament binding"/>
    <property type="evidence" value="ECO:0007669"/>
    <property type="project" value="InterPro"/>
</dbReference>
<dbReference type="SUPFAM" id="SSF47050">
    <property type="entry name" value="VHP, Villin headpiece domain"/>
    <property type="match status" value="1"/>
</dbReference>
<dbReference type="InterPro" id="IPR007123">
    <property type="entry name" value="Gelsolin-like_dom"/>
</dbReference>
<dbReference type="GO" id="GO:0005546">
    <property type="term" value="F:phosphatidylinositol-4,5-bisphosphate binding"/>
    <property type="evidence" value="ECO:0007669"/>
    <property type="project" value="TreeGrafter"/>
</dbReference>
<reference evidence="6" key="1">
    <citation type="submission" date="2015-11" db="EMBL/GenBank/DDBJ databases">
        <title>De novo transcriptome assembly of four potential Pierce s Disease insect vectors from Arizona vineyards.</title>
        <authorList>
            <person name="Tassone E.E."/>
        </authorList>
    </citation>
    <scope>NUCLEOTIDE SEQUENCE</scope>
</reference>
<keyword evidence="3" id="KW-0677">Repeat</keyword>
<dbReference type="EMBL" id="GEBQ01000875">
    <property type="protein sequence ID" value="JAT39102.1"/>
    <property type="molecule type" value="Transcribed_RNA"/>
</dbReference>
<dbReference type="InterPro" id="IPR003128">
    <property type="entry name" value="Villin_headpiece"/>
</dbReference>